<keyword evidence="7" id="KW-1133">Transmembrane helix</keyword>
<evidence type="ECO:0000256" key="7">
    <source>
        <dbReference type="SAM" id="Phobius"/>
    </source>
</evidence>
<dbReference type="InterPro" id="IPR003594">
    <property type="entry name" value="HATPase_dom"/>
</dbReference>
<comment type="caution">
    <text evidence="9">The sequence shown here is derived from an EMBL/GenBank/DDBJ whole genome shotgun (WGS) entry which is preliminary data.</text>
</comment>
<dbReference type="AlphaFoldDB" id="A0A9D7FK80"/>
<sequence length="412" mass="43962">MTIKSTESSVTLRRLVILRWWLLAGEVTAILLVPPLLDVPLPGLPMLVVVSLQALANLLVARRLSHRNAFSEGELFVQLVLDIVALSVLMFLSGGAANPLISLLLPPVAIAALALPARLVAIIAGLAVLAYSLLNLFYLPLPIADVERAARLHLTGMWFTFVVSVTMLAWFVVRMTASIRQRDVELAAVREQALRDERVIALGAVAAGAAHELSTPLATMAIVAGELEHDAKLGEAARADITLLLKQIGACKAIISGLARQAGAERLDSAAAVQADRWLAGVHRRWLELRPHVLSDLQLPSREPAPMIITDTTLEQGLLNLFNNAADTGSDVNVLAAWDEQWLTIDVRDSGPGFAPSVLEQAGRVSFPVHEGGSGIGLFLAHAAITRLGGQLTLHNEGGGVARIRLPAKAST</sequence>
<comment type="catalytic activity">
    <reaction evidence="1">
        <text>ATP + protein L-histidine = ADP + protein N-phospho-L-histidine.</text>
        <dbReference type="EC" id="2.7.13.3"/>
    </reaction>
</comment>
<dbReference type="EMBL" id="JADJNC010000014">
    <property type="protein sequence ID" value="MBK7423386.1"/>
    <property type="molecule type" value="Genomic_DNA"/>
</dbReference>
<evidence type="ECO:0000256" key="5">
    <source>
        <dbReference type="ARBA" id="ARBA00022777"/>
    </source>
</evidence>
<proteinExistence type="predicted"/>
<evidence type="ECO:0000313" key="10">
    <source>
        <dbReference type="Proteomes" id="UP000886602"/>
    </source>
</evidence>
<gene>
    <name evidence="9" type="ORF">IPJ48_09980</name>
</gene>
<dbReference type="InterPro" id="IPR005467">
    <property type="entry name" value="His_kinase_dom"/>
</dbReference>
<dbReference type="PROSITE" id="PS50109">
    <property type="entry name" value="HIS_KIN"/>
    <property type="match status" value="1"/>
</dbReference>
<dbReference type="Proteomes" id="UP000886602">
    <property type="component" value="Unassembled WGS sequence"/>
</dbReference>
<dbReference type="PANTHER" id="PTHR44936:SF10">
    <property type="entry name" value="SENSOR PROTEIN RSTB"/>
    <property type="match status" value="1"/>
</dbReference>
<evidence type="ECO:0000256" key="4">
    <source>
        <dbReference type="ARBA" id="ARBA00022741"/>
    </source>
</evidence>
<keyword evidence="6" id="KW-0067">ATP-binding</keyword>
<evidence type="ECO:0000259" key="8">
    <source>
        <dbReference type="PROSITE" id="PS50109"/>
    </source>
</evidence>
<keyword evidence="7" id="KW-0812">Transmembrane</keyword>
<dbReference type="PRINTS" id="PR00344">
    <property type="entry name" value="BCTRLSENSOR"/>
</dbReference>
<dbReference type="InterPro" id="IPR036097">
    <property type="entry name" value="HisK_dim/P_sf"/>
</dbReference>
<accession>A0A9D7FK80</accession>
<feature type="transmembrane region" description="Helical" evidence="7">
    <location>
        <begin position="122"/>
        <end position="141"/>
    </location>
</feature>
<dbReference type="SUPFAM" id="SSF55874">
    <property type="entry name" value="ATPase domain of HSP90 chaperone/DNA topoisomerase II/histidine kinase"/>
    <property type="match status" value="1"/>
</dbReference>
<dbReference type="GO" id="GO:0005886">
    <property type="term" value="C:plasma membrane"/>
    <property type="evidence" value="ECO:0007669"/>
    <property type="project" value="TreeGrafter"/>
</dbReference>
<organism evidence="9 10">
    <name type="scientific">Candidatus Propionivibrio dominans</name>
    <dbReference type="NCBI Taxonomy" id="2954373"/>
    <lineage>
        <taxon>Bacteria</taxon>
        <taxon>Pseudomonadati</taxon>
        <taxon>Pseudomonadota</taxon>
        <taxon>Betaproteobacteria</taxon>
        <taxon>Rhodocyclales</taxon>
        <taxon>Rhodocyclaceae</taxon>
        <taxon>Propionivibrio</taxon>
    </lineage>
</organism>
<dbReference type="InterPro" id="IPR036890">
    <property type="entry name" value="HATPase_C_sf"/>
</dbReference>
<dbReference type="GO" id="GO:0000155">
    <property type="term" value="F:phosphorelay sensor kinase activity"/>
    <property type="evidence" value="ECO:0007669"/>
    <property type="project" value="InterPro"/>
</dbReference>
<dbReference type="InterPro" id="IPR004358">
    <property type="entry name" value="Sig_transdc_His_kin-like_C"/>
</dbReference>
<feature type="transmembrane region" description="Helical" evidence="7">
    <location>
        <begin position="153"/>
        <end position="173"/>
    </location>
</feature>
<dbReference type="PANTHER" id="PTHR44936">
    <property type="entry name" value="SENSOR PROTEIN CREC"/>
    <property type="match status" value="1"/>
</dbReference>
<dbReference type="Pfam" id="PF25323">
    <property type="entry name" value="6TM_PilS"/>
    <property type="match status" value="1"/>
</dbReference>
<keyword evidence="5 9" id="KW-0418">Kinase</keyword>
<keyword evidence="7" id="KW-0472">Membrane</keyword>
<dbReference type="GO" id="GO:0005524">
    <property type="term" value="F:ATP binding"/>
    <property type="evidence" value="ECO:0007669"/>
    <property type="project" value="UniProtKB-KW"/>
</dbReference>
<name>A0A9D7FK80_9RHOO</name>
<feature type="transmembrane region" description="Helical" evidence="7">
    <location>
        <begin position="20"/>
        <end position="37"/>
    </location>
</feature>
<evidence type="ECO:0000313" key="9">
    <source>
        <dbReference type="EMBL" id="MBK7423386.1"/>
    </source>
</evidence>
<feature type="domain" description="Histidine kinase" evidence="8">
    <location>
        <begin position="208"/>
        <end position="410"/>
    </location>
</feature>
<evidence type="ECO:0000256" key="6">
    <source>
        <dbReference type="ARBA" id="ARBA00022840"/>
    </source>
</evidence>
<evidence type="ECO:0000256" key="2">
    <source>
        <dbReference type="ARBA" id="ARBA00012438"/>
    </source>
</evidence>
<dbReference type="EC" id="2.7.13.3" evidence="2"/>
<dbReference type="Pfam" id="PF02518">
    <property type="entry name" value="HATPase_c"/>
    <property type="match status" value="1"/>
</dbReference>
<evidence type="ECO:0000256" key="1">
    <source>
        <dbReference type="ARBA" id="ARBA00000085"/>
    </source>
</evidence>
<keyword evidence="4" id="KW-0547">Nucleotide-binding</keyword>
<dbReference type="SMART" id="SM00387">
    <property type="entry name" value="HATPase_c"/>
    <property type="match status" value="1"/>
</dbReference>
<protein>
    <recommendedName>
        <fullName evidence="2">histidine kinase</fullName>
        <ecNumber evidence="2">2.7.13.3</ecNumber>
    </recommendedName>
</protein>
<reference evidence="9" key="1">
    <citation type="submission" date="2020-10" db="EMBL/GenBank/DDBJ databases">
        <title>Connecting structure to function with the recovery of over 1000 high-quality activated sludge metagenome-assembled genomes encoding full-length rRNA genes using long-read sequencing.</title>
        <authorList>
            <person name="Singleton C.M."/>
            <person name="Petriglieri F."/>
            <person name="Kristensen J.M."/>
            <person name="Kirkegaard R.H."/>
            <person name="Michaelsen T.Y."/>
            <person name="Andersen M.H."/>
            <person name="Karst S.M."/>
            <person name="Dueholm M.S."/>
            <person name="Nielsen P.H."/>
            <person name="Albertsen M."/>
        </authorList>
    </citation>
    <scope>NUCLEOTIDE SEQUENCE</scope>
    <source>
        <strain evidence="9">EsbW_18-Q3-R4-48_MAXAC.044</strain>
    </source>
</reference>
<dbReference type="SUPFAM" id="SSF47384">
    <property type="entry name" value="Homodimeric domain of signal transducing histidine kinase"/>
    <property type="match status" value="1"/>
</dbReference>
<dbReference type="Gene3D" id="3.30.565.10">
    <property type="entry name" value="Histidine kinase-like ATPase, C-terminal domain"/>
    <property type="match status" value="1"/>
</dbReference>
<keyword evidence="3" id="KW-0808">Transferase</keyword>
<evidence type="ECO:0000256" key="3">
    <source>
        <dbReference type="ARBA" id="ARBA00022679"/>
    </source>
</evidence>
<dbReference type="InterPro" id="IPR050980">
    <property type="entry name" value="2C_sensor_his_kinase"/>
</dbReference>
<dbReference type="Gene3D" id="1.10.287.130">
    <property type="match status" value="1"/>
</dbReference>